<dbReference type="InterPro" id="IPR007577">
    <property type="entry name" value="GlycoTrfase_DXD_sugar-bd_CS"/>
</dbReference>
<dbReference type="AlphaFoldDB" id="A0A0P0FKD3"/>
<reference evidence="2 3" key="1">
    <citation type="journal article" date="2015" name="Science">
        <title>Genetic determinants of in vivo fitness and diet responsiveness in multiple human gut Bacteroides.</title>
        <authorList>
            <person name="Wu M."/>
            <person name="McNulty N.P."/>
            <person name="Rodionov D.A."/>
            <person name="Khoroshkin M.S."/>
            <person name="Griffin N.W."/>
            <person name="Cheng J."/>
            <person name="Latreille P."/>
            <person name="Kerstetter R.A."/>
            <person name="Terrapon N."/>
            <person name="Henrissat B."/>
            <person name="Osterman A.L."/>
            <person name="Gordon J.I."/>
        </authorList>
    </citation>
    <scope>NUCLEOTIDE SEQUENCE [LARGE SCALE GENOMIC DNA]</scope>
    <source>
        <strain evidence="2 3">WH2</strain>
    </source>
</reference>
<proteinExistence type="predicted"/>
<evidence type="ECO:0000313" key="3">
    <source>
        <dbReference type="Proteomes" id="UP000061809"/>
    </source>
</evidence>
<dbReference type="GO" id="GO:0016020">
    <property type="term" value="C:membrane"/>
    <property type="evidence" value="ECO:0007669"/>
    <property type="project" value="GOC"/>
</dbReference>
<evidence type="ECO:0000256" key="1">
    <source>
        <dbReference type="ARBA" id="ARBA00022679"/>
    </source>
</evidence>
<dbReference type="SUPFAM" id="SSF53448">
    <property type="entry name" value="Nucleotide-diphospho-sugar transferases"/>
    <property type="match status" value="1"/>
</dbReference>
<name>A0A0P0FKD3_9BACE</name>
<dbReference type="KEGG" id="bcel:BcellWH2_00387"/>
<protein>
    <submittedName>
        <fullName evidence="2">Glycosyltransferase sugar-binding region containing DXD motif protein</fullName>
    </submittedName>
</protein>
<dbReference type="Gene3D" id="3.90.550.20">
    <property type="match status" value="1"/>
</dbReference>
<dbReference type="Proteomes" id="UP000061809">
    <property type="component" value="Chromosome"/>
</dbReference>
<dbReference type="GO" id="GO:0000030">
    <property type="term" value="F:mannosyltransferase activity"/>
    <property type="evidence" value="ECO:0007669"/>
    <property type="project" value="TreeGrafter"/>
</dbReference>
<evidence type="ECO:0000313" key="2">
    <source>
        <dbReference type="EMBL" id="ALJ57662.1"/>
    </source>
</evidence>
<keyword evidence="1 2" id="KW-0808">Transferase</keyword>
<dbReference type="InterPro" id="IPR029044">
    <property type="entry name" value="Nucleotide-diphossugar_trans"/>
</dbReference>
<dbReference type="PATRIC" id="fig|246787.4.peg.409"/>
<dbReference type="InterPro" id="IPR051706">
    <property type="entry name" value="Glycosyltransferase_domain"/>
</dbReference>
<dbReference type="PANTHER" id="PTHR32385:SF15">
    <property type="entry name" value="INOSITOL PHOSPHOCERAMIDE MANNOSYLTRANSFERASE 1"/>
    <property type="match status" value="1"/>
</dbReference>
<dbReference type="GO" id="GO:0051999">
    <property type="term" value="P:mannosyl-inositol phosphorylceramide biosynthetic process"/>
    <property type="evidence" value="ECO:0007669"/>
    <property type="project" value="TreeGrafter"/>
</dbReference>
<gene>
    <name evidence="2" type="ORF">BcellWH2_00387</name>
</gene>
<dbReference type="PANTHER" id="PTHR32385">
    <property type="entry name" value="MANNOSYL PHOSPHORYLINOSITOL CERAMIDE SYNTHASE"/>
    <property type="match status" value="1"/>
</dbReference>
<dbReference type="EMBL" id="CP012801">
    <property type="protein sequence ID" value="ALJ57662.1"/>
    <property type="molecule type" value="Genomic_DNA"/>
</dbReference>
<accession>A0A0P0FKD3</accession>
<dbReference type="Pfam" id="PF04488">
    <property type="entry name" value="Gly_transf_sug"/>
    <property type="match status" value="1"/>
</dbReference>
<sequence length="239" mass="27958">MIPKIIHYCWFGHGKMPELACKCISSWRKHLPDYVIKEWNEDNFDLNAYPYVREAYDHRKFAFVTDVVRLYALYTEGGIYMDTDVEVLKPLDAFLHHVAFSGFEDDYNIPTGIMGAEKGSVWAKENLAYYEERHFTKEDGRMDVTTNVVTLTNYMLPLGLKQNNTFQDFPGVITFYPKDYFCPKSHVDEKLYLTDNSHTIHHFSGSWVPAYRRKWRSILLKIGGVRLKNIVKKICGGYK</sequence>
<organism evidence="2 3">
    <name type="scientific">Bacteroides cellulosilyticus</name>
    <dbReference type="NCBI Taxonomy" id="246787"/>
    <lineage>
        <taxon>Bacteria</taxon>
        <taxon>Pseudomonadati</taxon>
        <taxon>Bacteroidota</taxon>
        <taxon>Bacteroidia</taxon>
        <taxon>Bacteroidales</taxon>
        <taxon>Bacteroidaceae</taxon>
        <taxon>Bacteroides</taxon>
    </lineage>
</organism>
<dbReference type="RefSeq" id="WP_029426809.1">
    <property type="nucleotide sequence ID" value="NZ_CP012801.1"/>
</dbReference>